<dbReference type="EMBL" id="CM035439">
    <property type="protein sequence ID" value="KAH7283451.1"/>
    <property type="molecule type" value="Genomic_DNA"/>
</dbReference>
<dbReference type="InterPro" id="IPR010251">
    <property type="entry name" value="Mg_prot_MeTrfase"/>
</dbReference>
<reference evidence="3" key="1">
    <citation type="submission" date="2021-08" db="EMBL/GenBank/DDBJ databases">
        <title>WGS assembly of Ceratopteris richardii.</title>
        <authorList>
            <person name="Marchant D.B."/>
            <person name="Chen G."/>
            <person name="Jenkins J."/>
            <person name="Shu S."/>
            <person name="Leebens-Mack J."/>
            <person name="Grimwood J."/>
            <person name="Schmutz J."/>
            <person name="Soltis P."/>
            <person name="Soltis D."/>
            <person name="Chen Z.-H."/>
        </authorList>
    </citation>
    <scope>NUCLEOTIDE SEQUENCE</scope>
    <source>
        <strain evidence="3">Whitten #5841</strain>
        <tissue evidence="3">Leaf</tissue>
    </source>
</reference>
<dbReference type="OrthoDB" id="66144at2759"/>
<evidence type="ECO:0000259" key="1">
    <source>
        <dbReference type="Pfam" id="PF07109"/>
    </source>
</evidence>
<evidence type="ECO:0000313" key="3">
    <source>
        <dbReference type="EMBL" id="KAH7283451.1"/>
    </source>
</evidence>
<dbReference type="CDD" id="cd02440">
    <property type="entry name" value="AdoMet_MTases"/>
    <property type="match status" value="1"/>
</dbReference>
<dbReference type="PROSITE" id="PS51556">
    <property type="entry name" value="SAM_MT_MG_PIX"/>
    <property type="match status" value="1"/>
</dbReference>
<gene>
    <name evidence="3" type="ORF">KP509_34G008000</name>
</gene>
<name>A0A8T2QJP0_CERRI</name>
<dbReference type="GO" id="GO:0015995">
    <property type="term" value="P:chlorophyll biosynthetic process"/>
    <property type="evidence" value="ECO:0007669"/>
    <property type="project" value="InterPro"/>
</dbReference>
<feature type="domain" description="Magnesium-protoporphyrin IX methyltransferase C-terminal" evidence="1">
    <location>
        <begin position="250"/>
        <end position="345"/>
    </location>
</feature>
<dbReference type="Pfam" id="PF07109">
    <property type="entry name" value="Mg-por_mtran_C"/>
    <property type="match status" value="1"/>
</dbReference>
<dbReference type="NCBIfam" id="TIGR02021">
    <property type="entry name" value="BchM-ChlM"/>
    <property type="match status" value="1"/>
</dbReference>
<dbReference type="GO" id="GO:0046406">
    <property type="term" value="F:magnesium protoporphyrin IX methyltransferase activity"/>
    <property type="evidence" value="ECO:0007669"/>
    <property type="project" value="InterPro"/>
</dbReference>
<dbReference type="InterPro" id="IPR029063">
    <property type="entry name" value="SAM-dependent_MTases_sf"/>
</dbReference>
<dbReference type="InterPro" id="IPR010940">
    <property type="entry name" value="Mg_prot_MeTrfase_C"/>
</dbReference>
<keyword evidence="4" id="KW-1185">Reference proteome</keyword>
<evidence type="ECO:0000313" key="4">
    <source>
        <dbReference type="Proteomes" id="UP000825935"/>
    </source>
</evidence>
<dbReference type="OMA" id="WNRIYSE"/>
<dbReference type="AlphaFoldDB" id="A0A8T2QJP0"/>
<sequence>MNSALSQSHAGMSAAAPASSAIRPHGSMLNFTRLHSRRPAFSVRRYARTTCSLMDAATPANILHHLSLGVMETGSSIGDSSFGFALASGGAIALLAAALSLADPEKRRQQQAASVGGNEMEAVRNYFNTAGFDRWRRIYGDTDDVNNVQLDIRKGHAETVEKVLTILKKESLEGVTVCDAGCGTGSLTVPMMLEGAIVTASDISSAMVSEAEKNAAEALKGLGSSKPVQLPVFEASDLESLKGKYHTVACIDVLIHYPKEKVAGMIAHLASLADQRVILSFAPETPFLALLKRIGELFPGPSKATRAYLHTEADIEAALNAAGWTVRNRDMTATKFYYSRLLEAVPAGTK</sequence>
<dbReference type="SUPFAM" id="SSF53335">
    <property type="entry name" value="S-adenosyl-L-methionine-dependent methyltransferases"/>
    <property type="match status" value="1"/>
</dbReference>
<evidence type="ECO:0008006" key="5">
    <source>
        <dbReference type="Google" id="ProtNLM"/>
    </source>
</evidence>
<evidence type="ECO:0000259" key="2">
    <source>
        <dbReference type="Pfam" id="PF13847"/>
    </source>
</evidence>
<dbReference type="Pfam" id="PF13847">
    <property type="entry name" value="Methyltransf_31"/>
    <property type="match status" value="1"/>
</dbReference>
<proteinExistence type="predicted"/>
<comment type="caution">
    <text evidence="3">The sequence shown here is derived from an EMBL/GenBank/DDBJ whole genome shotgun (WGS) entry which is preliminary data.</text>
</comment>
<dbReference type="Gene3D" id="3.40.50.150">
    <property type="entry name" value="Vaccinia Virus protein VP39"/>
    <property type="match status" value="1"/>
</dbReference>
<dbReference type="Proteomes" id="UP000825935">
    <property type="component" value="Chromosome 34"/>
</dbReference>
<accession>A0A8T2QJP0</accession>
<organism evidence="3 4">
    <name type="scientific">Ceratopteris richardii</name>
    <name type="common">Triangle waterfern</name>
    <dbReference type="NCBI Taxonomy" id="49495"/>
    <lineage>
        <taxon>Eukaryota</taxon>
        <taxon>Viridiplantae</taxon>
        <taxon>Streptophyta</taxon>
        <taxon>Embryophyta</taxon>
        <taxon>Tracheophyta</taxon>
        <taxon>Polypodiopsida</taxon>
        <taxon>Polypodiidae</taxon>
        <taxon>Polypodiales</taxon>
        <taxon>Pteridineae</taxon>
        <taxon>Pteridaceae</taxon>
        <taxon>Parkerioideae</taxon>
        <taxon>Ceratopteris</taxon>
    </lineage>
</organism>
<dbReference type="InterPro" id="IPR025714">
    <property type="entry name" value="Methyltranfer_dom"/>
</dbReference>
<protein>
    <recommendedName>
        <fullName evidence="5">Magnesium protoporphyrin IX methyltransferase</fullName>
    </recommendedName>
</protein>
<feature type="domain" description="Methyltransferase" evidence="2">
    <location>
        <begin position="173"/>
        <end position="218"/>
    </location>
</feature>